<evidence type="ECO:0000313" key="3">
    <source>
        <dbReference type="Proteomes" id="UP001148125"/>
    </source>
</evidence>
<reference evidence="2" key="1">
    <citation type="submission" date="2024-05" db="EMBL/GenBank/DDBJ databases">
        <title>Alkalihalobacillus sp. strain MEB203 novel alkaliphilic bacterium from Lonar Lake, India.</title>
        <authorList>
            <person name="Joshi A."/>
            <person name="Thite S."/>
            <person name="Mengade P."/>
        </authorList>
    </citation>
    <scope>NUCLEOTIDE SEQUENCE</scope>
    <source>
        <strain evidence="2">MEB 203</strain>
    </source>
</reference>
<organism evidence="2 3">
    <name type="scientific">Alkalihalobacterium chitinilyticum</name>
    <dbReference type="NCBI Taxonomy" id="2980103"/>
    <lineage>
        <taxon>Bacteria</taxon>
        <taxon>Bacillati</taxon>
        <taxon>Bacillota</taxon>
        <taxon>Bacilli</taxon>
        <taxon>Bacillales</taxon>
        <taxon>Bacillaceae</taxon>
        <taxon>Alkalihalobacterium</taxon>
    </lineage>
</organism>
<dbReference type="EMBL" id="JAOTPO010000002">
    <property type="protein sequence ID" value="MDE5412297.1"/>
    <property type="molecule type" value="Genomic_DNA"/>
</dbReference>
<sequence>MIIKPRSESLELKVLRCLNVRTTLTKKEKNYLTNLEKGHIGEVAFDKWLKNLSLECIVLHDILFETNNTVFQIDTLLLTADTLYIFEVKNYEGDFYIEKDLWYTLTKSEISNPLLQLNRSQSLLNRLLIEHGIHVSVVPYLIFINPNFHLYQAPLNSPIIFPTQLNRFINTMNNKSSKLSKNHFNLAEKLLSIRLTQSPYLRLPDYSYEQIKKGIVCGSCSSFITEFSDGVLICSCGFREGITPAVIRSVEEFKVLFPDRKITTSNIQEWCNIVPSRKIINKILRTHYKLMGYGKSSYYSEY</sequence>
<dbReference type="Pfam" id="PF08378">
    <property type="entry name" value="NERD"/>
    <property type="match status" value="1"/>
</dbReference>
<evidence type="ECO:0000259" key="1">
    <source>
        <dbReference type="PROSITE" id="PS50965"/>
    </source>
</evidence>
<accession>A0ABT5VA06</accession>
<name>A0ABT5VA06_9BACI</name>
<dbReference type="Proteomes" id="UP001148125">
    <property type="component" value="Unassembled WGS sequence"/>
</dbReference>
<dbReference type="RefSeq" id="WP_275116935.1">
    <property type="nucleotide sequence ID" value="NZ_JAOTPO010000002.1"/>
</dbReference>
<proteinExistence type="predicted"/>
<evidence type="ECO:0000313" key="2">
    <source>
        <dbReference type="EMBL" id="MDE5412297.1"/>
    </source>
</evidence>
<feature type="domain" description="NERD" evidence="1">
    <location>
        <begin position="37"/>
        <end position="147"/>
    </location>
</feature>
<protein>
    <submittedName>
        <fullName evidence="2">NERD domain-containing protein</fullName>
    </submittedName>
</protein>
<dbReference type="InterPro" id="IPR011528">
    <property type="entry name" value="NERD"/>
</dbReference>
<comment type="caution">
    <text evidence="2">The sequence shown here is derived from an EMBL/GenBank/DDBJ whole genome shotgun (WGS) entry which is preliminary data.</text>
</comment>
<keyword evidence="3" id="KW-1185">Reference proteome</keyword>
<gene>
    <name evidence="2" type="ORF">N7Z68_02795</name>
</gene>
<dbReference type="PROSITE" id="PS50965">
    <property type="entry name" value="NERD"/>
    <property type="match status" value="1"/>
</dbReference>